<feature type="transmembrane region" description="Helical" evidence="1">
    <location>
        <begin position="487"/>
        <end position="506"/>
    </location>
</feature>
<evidence type="ECO:0000313" key="5">
    <source>
        <dbReference type="EMBL" id="QUB39541.1"/>
    </source>
</evidence>
<evidence type="ECO:0000313" key="4">
    <source>
        <dbReference type="EMBL" id="MBK4779162.1"/>
    </source>
</evidence>
<dbReference type="InterPro" id="IPR018702">
    <property type="entry name" value="DUF2207"/>
</dbReference>
<accession>A0A9X1BBX2</accession>
<dbReference type="Pfam" id="PF20990">
    <property type="entry name" value="DUF2207_C"/>
    <property type="match status" value="1"/>
</dbReference>
<sequence length="641" mass="73550">MKRFLLMISLILGFVGSIVVAKADEQVRYSIESYVGHLQLQEDSQAIFTQEITYQFQTGYNGQYVTLGSADPLPKEFKIHRNPQVEAYVDGEKREIRVEETDLKDGRQLKIYNSRIVGGKVQIKVIWKIDHLLNLYNDIAELNWFPISDGDEKVAKLDFYVDGLDAKQGDLYAHTGYFNPPVQVERTATGYHLWTKDFPKNGKLELHAYWPMTEALRREQANEINKENGKDTFLKKEKSIQQKTVIYKTLFLKVVPIVSILLFILAFIPWIRYFISTRTRRIAKGVRLYEPPQNLPPFVLAKALYQLDFEQMVMSREKGQLKFNHLIQATILDLIDRGNLRLTRDENGETLTCLHHKGLADFELKFIEMIFNQKTEIRISEVFSKYKINQAALKKDFRAAKTDTQRDRIRKVGSDVRSLLKKDAQQLSKGVDKEIAKLGLPSYFRDLTEKEEALSKTGCALHFWILLILFVSMCFLSFGFGSHLSSFYFWMIVLLIVFFIPFYIVVKLREDHLQSLENLDAQFKWMAFRNMIESIPNFNQAELESIVLWNRILVYATLYGQAKKVSQVLQNHRIAIPYEDWDTVLWLTTSSNSFLDGSTLMSYAADSYSVSSFSVNSSDGSGGFDGGGFSDGGGGGGFGAF</sequence>
<feature type="transmembrane region" description="Helical" evidence="1">
    <location>
        <begin position="250"/>
        <end position="271"/>
    </location>
</feature>
<gene>
    <name evidence="4" type="ORF">BTU61_02970</name>
    <name evidence="5" type="ORF">J4854_03615</name>
</gene>
<dbReference type="Proteomes" id="UP001138780">
    <property type="component" value="Unassembled WGS sequence"/>
</dbReference>
<keyword evidence="1" id="KW-0472">Membrane</keyword>
<reference evidence="4" key="1">
    <citation type="submission" date="2016-12" db="EMBL/GenBank/DDBJ databases">
        <title>Draft genome of Streptococcus lactarius CCUG 66490T type strain.</title>
        <authorList>
            <person name="Salva-Serra F."/>
            <person name="Engstrom-Jakobsson H."/>
            <person name="Thorell K."/>
            <person name="Gomila M."/>
            <person name="Gonzales-Siles L."/>
            <person name="Busquets A."/>
            <person name="Jaen-Luchoro D."/>
            <person name="Karlsson R."/>
            <person name="Kristiansson E."/>
            <person name="Moore E."/>
        </authorList>
    </citation>
    <scope>NUCLEOTIDE SEQUENCE</scope>
    <source>
        <strain evidence="4">CCUG 66490</strain>
    </source>
</reference>
<dbReference type="EMBL" id="MRXX01000003">
    <property type="protein sequence ID" value="MBK4779162.1"/>
    <property type="molecule type" value="Genomic_DNA"/>
</dbReference>
<name>A0A9X1BBX2_9STRE</name>
<proteinExistence type="predicted"/>
<evidence type="ECO:0000313" key="7">
    <source>
        <dbReference type="Proteomes" id="UP001138780"/>
    </source>
</evidence>
<keyword evidence="1" id="KW-1133">Transmembrane helix</keyword>
<feature type="transmembrane region" description="Helical" evidence="1">
    <location>
        <begin position="460"/>
        <end position="481"/>
    </location>
</feature>
<dbReference type="EMBL" id="CP072329">
    <property type="protein sequence ID" value="QUB39541.1"/>
    <property type="molecule type" value="Genomic_DNA"/>
</dbReference>
<dbReference type="InterPro" id="IPR048389">
    <property type="entry name" value="YciQ-like_C"/>
</dbReference>
<evidence type="ECO:0000256" key="1">
    <source>
        <dbReference type="SAM" id="Phobius"/>
    </source>
</evidence>
<protein>
    <submittedName>
        <fullName evidence="5">DUF2207 domain-containing protein</fullName>
    </submittedName>
</protein>
<dbReference type="Proteomes" id="UP000676511">
    <property type="component" value="Chromosome"/>
</dbReference>
<reference evidence="5 6" key="2">
    <citation type="submission" date="2021-03" db="EMBL/GenBank/DDBJ databases">
        <title>Human Oral Microbial Genomes.</title>
        <authorList>
            <person name="Johnston C.D."/>
            <person name="Chen T."/>
            <person name="Dewhirst F.E."/>
        </authorList>
    </citation>
    <scope>NUCLEOTIDE SEQUENCE [LARGE SCALE GENOMIC DNA]</scope>
    <source>
        <strain evidence="5 6">CCUG 66490</strain>
    </source>
</reference>
<keyword evidence="1" id="KW-0812">Transmembrane</keyword>
<evidence type="ECO:0000259" key="2">
    <source>
        <dbReference type="Pfam" id="PF09972"/>
    </source>
</evidence>
<evidence type="ECO:0000259" key="3">
    <source>
        <dbReference type="Pfam" id="PF20990"/>
    </source>
</evidence>
<feature type="domain" description="Predicted membrane protein YciQ-like C-terminal" evidence="3">
    <location>
        <begin position="289"/>
        <end position="568"/>
    </location>
</feature>
<dbReference type="RefSeq" id="WP_200772267.1">
    <property type="nucleotide sequence ID" value="NZ_CP072329.1"/>
</dbReference>
<keyword evidence="6" id="KW-1185">Reference proteome</keyword>
<dbReference type="AlphaFoldDB" id="A0A9X1BBX2"/>
<evidence type="ECO:0000313" key="6">
    <source>
        <dbReference type="Proteomes" id="UP000676511"/>
    </source>
</evidence>
<organism evidence="4 7">
    <name type="scientific">Streptococcus lactarius</name>
    <dbReference type="NCBI Taxonomy" id="684066"/>
    <lineage>
        <taxon>Bacteria</taxon>
        <taxon>Bacillati</taxon>
        <taxon>Bacillota</taxon>
        <taxon>Bacilli</taxon>
        <taxon>Lactobacillales</taxon>
        <taxon>Streptococcaceae</taxon>
        <taxon>Streptococcus</taxon>
    </lineage>
</organism>
<dbReference type="Pfam" id="PF09972">
    <property type="entry name" value="DUF2207"/>
    <property type="match status" value="1"/>
</dbReference>
<feature type="domain" description="DUF2207" evidence="2">
    <location>
        <begin position="30"/>
        <end position="210"/>
    </location>
</feature>